<dbReference type="InterPro" id="IPR027417">
    <property type="entry name" value="P-loop_NTPase"/>
</dbReference>
<accession>A0A922TBI3</accession>
<proteinExistence type="predicted"/>
<dbReference type="SUPFAM" id="SSF52540">
    <property type="entry name" value="P-loop containing nucleoside triphosphate hydrolases"/>
    <property type="match status" value="1"/>
</dbReference>
<dbReference type="Proteomes" id="UP000052167">
    <property type="component" value="Unassembled WGS sequence"/>
</dbReference>
<dbReference type="InterPro" id="IPR017026">
    <property type="entry name" value="ImuA"/>
</dbReference>
<sequence>MAEDATAQERLFALRETIARLEGKALPAMAAARQADAAVAAEGAAAGSSNRFCFGVQEVDCLLDGGLPRDGLTEVRTQLFRDSGAATALLLALTSRLMGSSGKDEKATGEPVLWIGDTACVQEAGLPYALGLREFGLRPDQLLFALPRKLEDALWIAELALASRALAATILEVRGNLPGFGLTESRRLALRAKAAGRPLFVLRHAGEEEASSAAFRFRAEPAPALERRLPDGSMLGGSLGHPVFRLTLEKSRNPAPLSFTLEWNSRDRQFLLARPAVLPVAVTPGTAYPVDRSPASVDRPDRPAQVGSLLAFDRAS</sequence>
<evidence type="ECO:0000313" key="3">
    <source>
        <dbReference type="Proteomes" id="UP000052167"/>
    </source>
</evidence>
<reference evidence="2 3" key="1">
    <citation type="submission" date="2014-06" db="EMBL/GenBank/DDBJ databases">
        <title>Rhizobium pelagicum/R2-400B4.</title>
        <authorList>
            <person name="Kimes N.E."/>
            <person name="Lopez-Perez M."/>
        </authorList>
    </citation>
    <scope>NUCLEOTIDE SEQUENCE [LARGE SCALE GENOMIC DNA]</scope>
    <source>
        <strain evidence="2 3">R2-400B4</strain>
    </source>
</reference>
<protein>
    <recommendedName>
        <fullName evidence="4">Protein ImuA</fullName>
    </recommendedName>
</protein>
<organism evidence="2 3">
    <name type="scientific">Pseudorhizobium pelagicum</name>
    <dbReference type="NCBI Taxonomy" id="1509405"/>
    <lineage>
        <taxon>Bacteria</taxon>
        <taxon>Pseudomonadati</taxon>
        <taxon>Pseudomonadota</taxon>
        <taxon>Alphaproteobacteria</taxon>
        <taxon>Hyphomicrobiales</taxon>
        <taxon>Rhizobiaceae</taxon>
        <taxon>Rhizobium/Agrobacterium group</taxon>
        <taxon>Pseudorhizobium</taxon>
    </lineage>
</organism>
<feature type="region of interest" description="Disordered" evidence="1">
    <location>
        <begin position="285"/>
        <end position="316"/>
    </location>
</feature>
<name>A0A922TBI3_9HYPH</name>
<dbReference type="AlphaFoldDB" id="A0A922TBI3"/>
<keyword evidence="3" id="KW-1185">Reference proteome</keyword>
<gene>
    <name evidence="2" type="ORF">GV68_25080</name>
</gene>
<dbReference type="RefSeq" id="WP_037164435.1">
    <property type="nucleotide sequence ID" value="NZ_CAJXID010000002.1"/>
</dbReference>
<evidence type="ECO:0000313" key="2">
    <source>
        <dbReference type="EMBL" id="KEQ09045.1"/>
    </source>
</evidence>
<comment type="caution">
    <text evidence="2">The sequence shown here is derived from an EMBL/GenBank/DDBJ whole genome shotgun (WGS) entry which is preliminary data.</text>
</comment>
<evidence type="ECO:0000256" key="1">
    <source>
        <dbReference type="SAM" id="MobiDB-lite"/>
    </source>
</evidence>
<dbReference type="Gene3D" id="3.40.50.300">
    <property type="entry name" value="P-loop containing nucleotide triphosphate hydrolases"/>
    <property type="match status" value="1"/>
</dbReference>
<dbReference type="PIRSF" id="PIRSF034285">
    <property type="entry name" value="UCP034285"/>
    <property type="match status" value="1"/>
</dbReference>
<dbReference type="OrthoDB" id="7202530at2"/>
<dbReference type="EMBL" id="JOKJ01000008">
    <property type="protein sequence ID" value="KEQ09045.1"/>
    <property type="molecule type" value="Genomic_DNA"/>
</dbReference>
<evidence type="ECO:0008006" key="4">
    <source>
        <dbReference type="Google" id="ProtNLM"/>
    </source>
</evidence>